<organism evidence="1 2">
    <name type="scientific">Aneurinibacillus soli</name>
    <dbReference type="NCBI Taxonomy" id="1500254"/>
    <lineage>
        <taxon>Bacteria</taxon>
        <taxon>Bacillati</taxon>
        <taxon>Bacillota</taxon>
        <taxon>Bacilli</taxon>
        <taxon>Bacillales</taxon>
        <taxon>Paenibacillaceae</taxon>
        <taxon>Aneurinibacillus group</taxon>
        <taxon>Aneurinibacillus</taxon>
    </lineage>
</organism>
<dbReference type="RefSeq" id="WP_096466003.1">
    <property type="nucleotide sequence ID" value="NZ_AP017312.1"/>
</dbReference>
<name>A0A0U5AWX9_9BACL</name>
<proteinExistence type="predicted"/>
<protein>
    <submittedName>
        <fullName evidence="1">Uncharacterized protein</fullName>
    </submittedName>
</protein>
<sequence length="177" mass="20097">MSRQEIENHLATWDVRKEVVERIKRSGLPIPLKPTEPEAMSTEWNEMNQQHGGLSNIPFDELGNFLGKWDALTAYARYVEAVADLEQTAIKERKDHVKSQLYVLSEGTREIRYASCQSDPLYVGLQHKFEIAEATYTAMRALREGYEGKVNVISREITRRGNELQGTRLSSNRGGGA</sequence>
<evidence type="ECO:0000313" key="2">
    <source>
        <dbReference type="Proteomes" id="UP000217696"/>
    </source>
</evidence>
<dbReference type="AlphaFoldDB" id="A0A0U5AWX9"/>
<gene>
    <name evidence="1" type="ORF">CB4_02403</name>
</gene>
<dbReference type="Proteomes" id="UP000217696">
    <property type="component" value="Chromosome"/>
</dbReference>
<reference evidence="1 2" key="1">
    <citation type="submission" date="2015-12" db="EMBL/GenBank/DDBJ databases">
        <title>Genome sequence of Aneurinibacillus soli.</title>
        <authorList>
            <person name="Lee J.S."/>
            <person name="Lee K.C."/>
            <person name="Kim K.K."/>
            <person name="Lee B.W."/>
        </authorList>
    </citation>
    <scope>NUCLEOTIDE SEQUENCE [LARGE SCALE GENOMIC DNA]</scope>
    <source>
        <strain evidence="1 2">CB4</strain>
    </source>
</reference>
<keyword evidence="2" id="KW-1185">Reference proteome</keyword>
<dbReference type="OrthoDB" id="3035699at2"/>
<evidence type="ECO:0000313" key="1">
    <source>
        <dbReference type="EMBL" id="BAU28229.1"/>
    </source>
</evidence>
<dbReference type="EMBL" id="AP017312">
    <property type="protein sequence ID" value="BAU28229.1"/>
    <property type="molecule type" value="Genomic_DNA"/>
</dbReference>
<dbReference type="KEGG" id="asoc:CB4_02403"/>
<accession>A0A0U5AWX9</accession>